<keyword evidence="1" id="KW-1133">Transmembrane helix</keyword>
<evidence type="ECO:0000259" key="2">
    <source>
        <dbReference type="Pfam" id="PF20151"/>
    </source>
</evidence>
<dbReference type="Pfam" id="PF20151">
    <property type="entry name" value="DUF6533"/>
    <property type="match status" value="1"/>
</dbReference>
<evidence type="ECO:0000256" key="1">
    <source>
        <dbReference type="SAM" id="Phobius"/>
    </source>
</evidence>
<feature type="transmembrane region" description="Helical" evidence="1">
    <location>
        <begin position="210"/>
        <end position="229"/>
    </location>
</feature>
<protein>
    <recommendedName>
        <fullName evidence="2">DUF6533 domain-containing protein</fullName>
    </recommendedName>
</protein>
<feature type="transmembrane region" description="Helical" evidence="1">
    <location>
        <begin position="182"/>
        <end position="204"/>
    </location>
</feature>
<feature type="transmembrane region" description="Helical" evidence="1">
    <location>
        <begin position="96"/>
        <end position="116"/>
    </location>
</feature>
<dbReference type="AlphaFoldDB" id="A0A165Z110"/>
<proteinExistence type="predicted"/>
<keyword evidence="1" id="KW-0472">Membrane</keyword>
<reference evidence="3 4" key="1">
    <citation type="journal article" date="2016" name="Mol. Biol. Evol.">
        <title>Comparative Genomics of Early-Diverging Mushroom-Forming Fungi Provides Insights into the Origins of Lignocellulose Decay Capabilities.</title>
        <authorList>
            <person name="Nagy L.G."/>
            <person name="Riley R."/>
            <person name="Tritt A."/>
            <person name="Adam C."/>
            <person name="Daum C."/>
            <person name="Floudas D."/>
            <person name="Sun H."/>
            <person name="Yadav J.S."/>
            <person name="Pangilinan J."/>
            <person name="Larsson K.H."/>
            <person name="Matsuura K."/>
            <person name="Barry K."/>
            <person name="Labutti K."/>
            <person name="Kuo R."/>
            <person name="Ohm R.A."/>
            <person name="Bhattacharya S.S."/>
            <person name="Shirouzu T."/>
            <person name="Yoshinaga Y."/>
            <person name="Martin F.M."/>
            <person name="Grigoriev I.V."/>
            <person name="Hibbett D.S."/>
        </authorList>
    </citation>
    <scope>NUCLEOTIDE SEQUENCE [LARGE SCALE GENOMIC DNA]</scope>
    <source>
        <strain evidence="3 4">CBS 109695</strain>
    </source>
</reference>
<feature type="domain" description="DUF6533" evidence="2">
    <location>
        <begin position="24"/>
        <end position="69"/>
    </location>
</feature>
<dbReference type="EMBL" id="KV417686">
    <property type="protein sequence ID" value="KZP10122.1"/>
    <property type="molecule type" value="Genomic_DNA"/>
</dbReference>
<organism evidence="3 4">
    <name type="scientific">Athelia psychrophila</name>
    <dbReference type="NCBI Taxonomy" id="1759441"/>
    <lineage>
        <taxon>Eukaryota</taxon>
        <taxon>Fungi</taxon>
        <taxon>Dikarya</taxon>
        <taxon>Basidiomycota</taxon>
        <taxon>Agaricomycotina</taxon>
        <taxon>Agaricomycetes</taxon>
        <taxon>Agaricomycetidae</taxon>
        <taxon>Atheliales</taxon>
        <taxon>Atheliaceae</taxon>
        <taxon>Athelia</taxon>
    </lineage>
</organism>
<name>A0A165Z110_9AGAM</name>
<keyword evidence="1" id="KW-0812">Transmembrane</keyword>
<gene>
    <name evidence="3" type="ORF">FIBSPDRAFT_801543</name>
</gene>
<keyword evidence="4" id="KW-1185">Reference proteome</keyword>
<sequence length="303" mass="34585">MDAETQPLLSSAVSIIEGTDKARCLAIASFTIVYYDHFLTMDHEIKYFWRGKWSLTRALYFLNRYLPPLAVMLGLYSVLVLRVWYLYRHSKRARTLLVFFFVASVMSEMIILGLTFKDLRAVSISVPGVAITHLGCIAPTPNKTWRLFVPPMILHTILYLFTAYRRVRLHIRLAGKVMLIKVIYYSGGVLYFVILCESIFQQYTQSKSNLILPCVYVLLVPFHSFMLSITSSCVSRIMLGVRSLTADLLSDPTLLLNNTELNRIPWHKGTTAGEFVVCAEDQMEARISNFDVVISTEVTIMEV</sequence>
<feature type="transmembrane region" description="Helical" evidence="1">
    <location>
        <begin position="65"/>
        <end position="84"/>
    </location>
</feature>
<dbReference type="OrthoDB" id="2679643at2759"/>
<dbReference type="Proteomes" id="UP000076532">
    <property type="component" value="Unassembled WGS sequence"/>
</dbReference>
<dbReference type="InterPro" id="IPR045340">
    <property type="entry name" value="DUF6533"/>
</dbReference>
<accession>A0A165Z110</accession>
<evidence type="ECO:0000313" key="4">
    <source>
        <dbReference type="Proteomes" id="UP000076532"/>
    </source>
</evidence>
<feature type="transmembrane region" description="Helical" evidence="1">
    <location>
        <begin position="144"/>
        <end position="161"/>
    </location>
</feature>
<evidence type="ECO:0000313" key="3">
    <source>
        <dbReference type="EMBL" id="KZP10122.1"/>
    </source>
</evidence>